<dbReference type="AlphaFoldDB" id="A0A8H3CDC3"/>
<feature type="compositionally biased region" description="Basic and acidic residues" evidence="1">
    <location>
        <begin position="250"/>
        <end position="268"/>
    </location>
</feature>
<dbReference type="InterPro" id="IPR016181">
    <property type="entry name" value="Acyl_CoA_acyltransferase"/>
</dbReference>
<dbReference type="GO" id="GO:0016747">
    <property type="term" value="F:acyltransferase activity, transferring groups other than amino-acyl groups"/>
    <property type="evidence" value="ECO:0007669"/>
    <property type="project" value="InterPro"/>
</dbReference>
<feature type="domain" description="N-acetyltransferase" evidence="2">
    <location>
        <begin position="82"/>
        <end position="151"/>
    </location>
</feature>
<comment type="caution">
    <text evidence="3">The sequence shown here is derived from an EMBL/GenBank/DDBJ whole genome shotgun (WGS) entry which is preliminary data.</text>
</comment>
<dbReference type="Gene3D" id="3.40.630.30">
    <property type="match status" value="1"/>
</dbReference>
<sequence>MNAGIATPNDFELELLEAQGGNISPDHFSQLLAQLTESCSLDHVSRSLLETTLGELDMVYVVLRKGYIYEFDENYVRKYTSVSKNDTDYWLAGLGSLRFPQAGYSDKNTADIVVSLLPRAQKLGCGRFLVQKLIQYAFDTLRIRRVTAQVVCPVQSYYTAARKKEVVLNTKQLCWMFEKFGFMFEGVTRGAIKSPTAKGEEPVWYDVHRMSMLDADYFEEGISYMFSNTCAFPGRQPRSITKRSPWESMIQRHEEERRDLESWTREPGEAALASDDFDDEGESDDNTVLGDDDDSDWEVPEDFDD</sequence>
<evidence type="ECO:0000313" key="3">
    <source>
        <dbReference type="EMBL" id="CAE6477486.1"/>
    </source>
</evidence>
<evidence type="ECO:0000259" key="2">
    <source>
        <dbReference type="Pfam" id="PF00583"/>
    </source>
</evidence>
<feature type="region of interest" description="Disordered" evidence="1">
    <location>
        <begin position="236"/>
        <end position="305"/>
    </location>
</feature>
<gene>
    <name evidence="3" type="ORF">RDB_LOCUS83395</name>
</gene>
<evidence type="ECO:0000313" key="4">
    <source>
        <dbReference type="Proteomes" id="UP000663853"/>
    </source>
</evidence>
<name>A0A8H3CDC3_9AGAM</name>
<accession>A0A8H3CDC3</accession>
<evidence type="ECO:0000256" key="1">
    <source>
        <dbReference type="SAM" id="MobiDB-lite"/>
    </source>
</evidence>
<dbReference type="SUPFAM" id="SSF55729">
    <property type="entry name" value="Acyl-CoA N-acyltransferases (Nat)"/>
    <property type="match status" value="1"/>
</dbReference>
<proteinExistence type="predicted"/>
<feature type="compositionally biased region" description="Acidic residues" evidence="1">
    <location>
        <begin position="275"/>
        <end position="305"/>
    </location>
</feature>
<reference evidence="3" key="1">
    <citation type="submission" date="2021-01" db="EMBL/GenBank/DDBJ databases">
        <authorList>
            <person name="Kaushik A."/>
        </authorList>
    </citation>
    <scope>NUCLEOTIDE SEQUENCE</scope>
    <source>
        <strain evidence="3">AG6-10EEA</strain>
    </source>
</reference>
<dbReference type="EMBL" id="CAJMXA010002189">
    <property type="protein sequence ID" value="CAE6477486.1"/>
    <property type="molecule type" value="Genomic_DNA"/>
</dbReference>
<dbReference type="InterPro" id="IPR000182">
    <property type="entry name" value="GNAT_dom"/>
</dbReference>
<protein>
    <recommendedName>
        <fullName evidence="2">N-acetyltransferase domain-containing protein</fullName>
    </recommendedName>
</protein>
<dbReference type="Pfam" id="PF00583">
    <property type="entry name" value="Acetyltransf_1"/>
    <property type="match status" value="1"/>
</dbReference>
<dbReference type="Proteomes" id="UP000663853">
    <property type="component" value="Unassembled WGS sequence"/>
</dbReference>
<organism evidence="3 4">
    <name type="scientific">Rhizoctonia solani</name>
    <dbReference type="NCBI Taxonomy" id="456999"/>
    <lineage>
        <taxon>Eukaryota</taxon>
        <taxon>Fungi</taxon>
        <taxon>Dikarya</taxon>
        <taxon>Basidiomycota</taxon>
        <taxon>Agaricomycotina</taxon>
        <taxon>Agaricomycetes</taxon>
        <taxon>Cantharellales</taxon>
        <taxon>Ceratobasidiaceae</taxon>
        <taxon>Rhizoctonia</taxon>
    </lineage>
</organism>